<keyword evidence="6" id="KW-0482">Metalloprotease</keyword>
<dbReference type="PANTHER" id="PTHR15910">
    <property type="entry name" value="ARCHAEMETZINCIN"/>
    <property type="match status" value="1"/>
</dbReference>
<evidence type="ECO:0000256" key="3">
    <source>
        <dbReference type="ARBA" id="ARBA00022723"/>
    </source>
</evidence>
<dbReference type="Gene3D" id="3.40.390.10">
    <property type="entry name" value="Collagenase (Catalytic Domain)"/>
    <property type="match status" value="1"/>
</dbReference>
<organism evidence="7 8">
    <name type="scientific">Thermogladius calderae (strain DSM 22663 / VKM B-2946 / 1633)</name>
    <dbReference type="NCBI Taxonomy" id="1184251"/>
    <lineage>
        <taxon>Archaea</taxon>
        <taxon>Thermoproteota</taxon>
        <taxon>Thermoprotei</taxon>
        <taxon>Desulfurococcales</taxon>
        <taxon>Desulfurococcaceae</taxon>
        <taxon>Thermogladius</taxon>
    </lineage>
</organism>
<name>I3TDE8_THEC1</name>
<dbReference type="Proteomes" id="UP000005270">
    <property type="component" value="Chromosome"/>
</dbReference>
<dbReference type="InParanoid" id="I3TDE8"/>
<dbReference type="GO" id="GO:0006508">
    <property type="term" value="P:proteolysis"/>
    <property type="evidence" value="ECO:0007669"/>
    <property type="project" value="UniProtKB-KW"/>
</dbReference>
<evidence type="ECO:0000313" key="7">
    <source>
        <dbReference type="EMBL" id="AFK50786.1"/>
    </source>
</evidence>
<reference evidence="7 8" key="1">
    <citation type="journal article" date="2012" name="J. Bacteriol.">
        <title>Complete genome sequence of the hyperthermophilic cellulolytic Crenarchaeon 'Thermogladius cellulolyticus' 1633.</title>
        <authorList>
            <person name="Mardanov A.V."/>
            <person name="Kochetkova T.V."/>
            <person name="Beletsky A.V."/>
            <person name="Bonch-Osmolovskaya E.A."/>
            <person name="Ravin N.V."/>
            <person name="Skryabin K.G."/>
        </authorList>
    </citation>
    <scope>NUCLEOTIDE SEQUENCE [LARGE SCALE GENOMIC DNA]</scope>
    <source>
        <strain evidence="8">DSM 22663 / VKM B-2946 / 1633</strain>
    </source>
</reference>
<dbReference type="PANTHER" id="PTHR15910:SF1">
    <property type="entry name" value="ARCHAEMETZINCIN-2"/>
    <property type="match status" value="1"/>
</dbReference>
<accession>I3TDE8</accession>
<evidence type="ECO:0000313" key="8">
    <source>
        <dbReference type="Proteomes" id="UP000005270"/>
    </source>
</evidence>
<dbReference type="STRING" id="1184251.TCELL_0361"/>
<sequence>MIRESYSKAGVDFEVYSWPEVLKPSLKCYDWDRMQYRAGCIIEDLYRGVSSLDEGGYFVGVGMIDGYEPGLNFVFGLAEPRKRTGVVFTKRLKEEFYGRPAKFDLYVERVAKEVVHELGHLLGLPHCHNKRCVMSFSNSIVDVDSKERFFCDECSLTLKKLVLH</sequence>
<evidence type="ECO:0000256" key="4">
    <source>
        <dbReference type="ARBA" id="ARBA00022801"/>
    </source>
</evidence>
<keyword evidence="3" id="KW-0479">Metal-binding</keyword>
<evidence type="ECO:0000256" key="5">
    <source>
        <dbReference type="ARBA" id="ARBA00022833"/>
    </source>
</evidence>
<dbReference type="EMBL" id="CP003531">
    <property type="protein sequence ID" value="AFK50786.1"/>
    <property type="molecule type" value="Genomic_DNA"/>
</dbReference>
<dbReference type="InterPro" id="IPR012962">
    <property type="entry name" value="Pept_M54_archaemetzincn"/>
</dbReference>
<dbReference type="InterPro" id="IPR024079">
    <property type="entry name" value="MetalloPept_cat_dom_sf"/>
</dbReference>
<evidence type="ECO:0000256" key="6">
    <source>
        <dbReference type="ARBA" id="ARBA00023049"/>
    </source>
</evidence>
<dbReference type="eggNOG" id="arCOG00458">
    <property type="taxonomic scope" value="Archaea"/>
</dbReference>
<dbReference type="InterPro" id="IPR012091">
    <property type="entry name" value="Pept_M54_archaemetzncn_arc/bac"/>
</dbReference>
<dbReference type="SUPFAM" id="SSF55486">
    <property type="entry name" value="Metalloproteases ('zincins'), catalytic domain"/>
    <property type="match status" value="1"/>
</dbReference>
<keyword evidence="8" id="KW-1185">Reference proteome</keyword>
<dbReference type="HOGENOM" id="CLU_108521_1_0_2"/>
<dbReference type="GO" id="GO:0008270">
    <property type="term" value="F:zinc ion binding"/>
    <property type="evidence" value="ECO:0007669"/>
    <property type="project" value="InterPro"/>
</dbReference>
<keyword evidence="2" id="KW-0645">Protease</keyword>
<evidence type="ECO:0000256" key="2">
    <source>
        <dbReference type="ARBA" id="ARBA00022670"/>
    </source>
</evidence>
<keyword evidence="5" id="KW-0862">Zinc</keyword>
<proteinExistence type="predicted"/>
<dbReference type="Pfam" id="PF07998">
    <property type="entry name" value="Peptidase_M54"/>
    <property type="match status" value="1"/>
</dbReference>
<keyword evidence="4" id="KW-0378">Hydrolase</keyword>
<dbReference type="AlphaFoldDB" id="I3TDE8"/>
<dbReference type="PIRSF" id="PIRSF005785">
    <property type="entry name" value="Zn-prot_arch"/>
    <property type="match status" value="1"/>
</dbReference>
<gene>
    <name evidence="7" type="ordered locus">TCELL_0361</name>
</gene>
<comment type="cofactor">
    <cofactor evidence="1">
        <name>Zn(2+)</name>
        <dbReference type="ChEBI" id="CHEBI:29105"/>
    </cofactor>
</comment>
<evidence type="ECO:0000256" key="1">
    <source>
        <dbReference type="ARBA" id="ARBA00001947"/>
    </source>
</evidence>
<protein>
    <submittedName>
        <fullName evidence="7">Peptidase, zinc-dependent</fullName>
    </submittedName>
</protein>
<dbReference type="KEGG" id="thg:TCELL_0361"/>
<dbReference type="NCBIfam" id="NF033823">
    <property type="entry name" value="archmetzin"/>
    <property type="match status" value="1"/>
</dbReference>
<dbReference type="CDD" id="cd11375">
    <property type="entry name" value="Peptidase_M54"/>
    <property type="match status" value="1"/>
</dbReference>
<dbReference type="GO" id="GO:0008237">
    <property type="term" value="F:metallopeptidase activity"/>
    <property type="evidence" value="ECO:0007669"/>
    <property type="project" value="UniProtKB-KW"/>
</dbReference>